<evidence type="ECO:0000313" key="1">
    <source>
        <dbReference type="EMBL" id="KXA09468.1"/>
    </source>
</evidence>
<gene>
    <name evidence="1" type="ORF">HMPREF3222_02290</name>
</gene>
<name>A0A133MZJ7_CLOPF</name>
<dbReference type="AlphaFoldDB" id="A0A133MZJ7"/>
<feature type="non-terminal residue" evidence="1">
    <location>
        <position position="255"/>
    </location>
</feature>
<dbReference type="EMBL" id="LRPU01000125">
    <property type="protein sequence ID" value="KXA09468.1"/>
    <property type="molecule type" value="Genomic_DNA"/>
</dbReference>
<proteinExistence type="predicted"/>
<reference evidence="1 2" key="1">
    <citation type="submission" date="2016-01" db="EMBL/GenBank/DDBJ databases">
        <authorList>
            <person name="Oliw E.H."/>
        </authorList>
    </citation>
    <scope>NUCLEOTIDE SEQUENCE [LARGE SCALE GENOMIC DNA]</scope>
    <source>
        <strain evidence="1 2">MJR7757A</strain>
    </source>
</reference>
<evidence type="ECO:0000313" key="2">
    <source>
        <dbReference type="Proteomes" id="UP000070646"/>
    </source>
</evidence>
<dbReference type="RefSeq" id="WP_060796263.1">
    <property type="nucleotide sequence ID" value="NZ_KQ956262.1"/>
</dbReference>
<organism evidence="1 2">
    <name type="scientific">Clostridium perfringens</name>
    <dbReference type="NCBI Taxonomy" id="1502"/>
    <lineage>
        <taxon>Bacteria</taxon>
        <taxon>Bacillati</taxon>
        <taxon>Bacillota</taxon>
        <taxon>Clostridia</taxon>
        <taxon>Eubacteriales</taxon>
        <taxon>Clostridiaceae</taxon>
        <taxon>Clostridium</taxon>
    </lineage>
</organism>
<dbReference type="Proteomes" id="UP000070646">
    <property type="component" value="Unassembled WGS sequence"/>
</dbReference>
<comment type="caution">
    <text evidence="1">The sequence shown here is derived from an EMBL/GenBank/DDBJ whole genome shotgun (WGS) entry which is preliminary data.</text>
</comment>
<sequence>MAIDSFKKVLWEAAVISEFRKTSVADLISTRPVKTDGTKVVFNKLKTSDVKDYTGSVDWGEVATEPVELLFDKKKYWAVTMEDLDEVQSQKDLMVDIVTDETAKIREVEDTDFLATASKGAKSLVKTPVALNAKNVYDSIVDLGTALSKSKAPKKDRYVVVNAEVLGLLAKDDRFTRNPSVLENGIVEGQLINTMQVVQCEELPTGTILAMHKSAIGFGRCFEKVEAMRLQNAFADGVRGLDNYGSVVLRPEAAA</sequence>
<protein>
    <submittedName>
        <fullName evidence="1">Uncharacterized protein</fullName>
    </submittedName>
</protein>
<accession>A0A133MZJ7</accession>